<dbReference type="Proteomes" id="UP001293718">
    <property type="component" value="Unassembled WGS sequence"/>
</dbReference>
<organism evidence="2 3">
    <name type="scientific">Azohydromonas lata</name>
    <dbReference type="NCBI Taxonomy" id="45677"/>
    <lineage>
        <taxon>Bacteria</taxon>
        <taxon>Pseudomonadati</taxon>
        <taxon>Pseudomonadota</taxon>
        <taxon>Betaproteobacteria</taxon>
        <taxon>Burkholderiales</taxon>
        <taxon>Sphaerotilaceae</taxon>
        <taxon>Azohydromonas</taxon>
    </lineage>
</organism>
<dbReference type="Gene3D" id="2.40.50.180">
    <property type="entry name" value="CheA-289, Domain 4"/>
    <property type="match status" value="1"/>
</dbReference>
<dbReference type="SUPFAM" id="SSF50341">
    <property type="entry name" value="CheW-like"/>
    <property type="match status" value="1"/>
</dbReference>
<feature type="domain" description="CheW-like" evidence="1">
    <location>
        <begin position="688"/>
        <end position="835"/>
    </location>
</feature>
<dbReference type="EMBL" id="JAXOJX010000002">
    <property type="protein sequence ID" value="MDZ5455492.1"/>
    <property type="molecule type" value="Genomic_DNA"/>
</dbReference>
<protein>
    <submittedName>
        <fullName evidence="2">Chemotaxis protein CheW</fullName>
    </submittedName>
</protein>
<dbReference type="PROSITE" id="PS50851">
    <property type="entry name" value="CHEW"/>
    <property type="match status" value="1"/>
</dbReference>
<comment type="caution">
    <text evidence="2">The sequence shown here is derived from an EMBL/GenBank/DDBJ whole genome shotgun (WGS) entry which is preliminary data.</text>
</comment>
<dbReference type="InterPro" id="IPR002545">
    <property type="entry name" value="CheW-lke_dom"/>
</dbReference>
<sequence>MNFEECLPHMRDVVSCEASLRDISLMWRLIEATARMTCPDGTQGLLSMLAATRQGFESLERDLIASFARQKVANLMVEVGTPARHTIDALVRNLYERTADVGFLATDQVLREFLAGTGERDAEGVTGRLRAYRAKYTVYDAIALLDTEGRVRAAAGSAEGFTHGDHDLVARTLQAEGYVESFGPSKLQPGMQPALVYSQRVLHPSSGQPAGVLCLVFGFATEMAGIFASRHTRNGRANLVVLDGEDRIIASAEPAWMPIGLQVPVSAGEEVSLRTWSGRKYLVQTFAAEGYQGYAGPPGWKAQTMVPLDLAFDTARAGVLDGLEEAVVDGLLSHSAGFCPPLHDIIVAADAVRRVVWNGQVMAPAQQRDERALRTVLEQITDNGSRSDALFSRSIRELADTALAARLSSARFTAQWLVELLDRNLYERANDCRWWALAPELAAALAAGSERARADEATRVLRHINGLYTVYTRLVVYDRSGRIIASSHSMDAHGGGVVGSRIEPDTLSAVLSLPDQQHYHVTPLRPSALYGGQPTWVYHAAIRAPRGGEALGGIGIVFDTAPQLEAMLRGALAGQGDEQAAFVDREGRVLCASDAALAVGGRFDGLPPDMLKLPRGQGAARIVVRDGQYMVLGVSASPGYREFKLCDGYDDQVLAVTLQSLGPVREGRAAARRPQMLTTSRRQGSAPGQEFATFCLGEELFAVRADQVVEAQPSSQVHRLPSVGSSHRVGMLALRRDGLVTRHVSVFDLDALLGGPGTTLSAGGQVVVLRGENFELGLLVSDLHGVWSFTAEQSQHAPWTGDMLPPLVTQLLTADEGRQLIQVLDVQRLREWLSGRAAAARRLTLEAVDLMVE</sequence>
<evidence type="ECO:0000313" key="2">
    <source>
        <dbReference type="EMBL" id="MDZ5455492.1"/>
    </source>
</evidence>
<evidence type="ECO:0000259" key="1">
    <source>
        <dbReference type="PROSITE" id="PS50851"/>
    </source>
</evidence>
<accession>A0ABU5I8R0</accession>
<dbReference type="SMART" id="SM00260">
    <property type="entry name" value="CheW"/>
    <property type="match status" value="1"/>
</dbReference>
<keyword evidence="3" id="KW-1185">Reference proteome</keyword>
<name>A0ABU5I8R0_9BURK</name>
<dbReference type="Pfam" id="PF01584">
    <property type="entry name" value="CheW"/>
    <property type="match status" value="1"/>
</dbReference>
<reference evidence="2 3" key="1">
    <citation type="submission" date="2023-11" db="EMBL/GenBank/DDBJ databases">
        <title>Draft genome of Azohydromonas lata strain H1 (DSM1123), a polyhydroxyalkanoate producer.</title>
        <authorList>
            <person name="Traversa D."/>
            <person name="D'Addabbo P."/>
            <person name="Pazzani C."/>
            <person name="Manzari C."/>
            <person name="Chiara M."/>
            <person name="Scrascia M."/>
        </authorList>
    </citation>
    <scope>NUCLEOTIDE SEQUENCE [LARGE SCALE GENOMIC DNA]</scope>
    <source>
        <strain evidence="2 3">H1</strain>
    </source>
</reference>
<dbReference type="RefSeq" id="WP_322464291.1">
    <property type="nucleotide sequence ID" value="NZ_JAXOJX010000002.1"/>
</dbReference>
<dbReference type="InterPro" id="IPR036061">
    <property type="entry name" value="CheW-like_dom_sf"/>
</dbReference>
<dbReference type="Gene3D" id="2.30.30.40">
    <property type="entry name" value="SH3 Domains"/>
    <property type="match status" value="1"/>
</dbReference>
<gene>
    <name evidence="2" type="ORF">SM757_02780</name>
</gene>
<dbReference type="Gene3D" id="3.30.450.20">
    <property type="entry name" value="PAS domain"/>
    <property type="match status" value="1"/>
</dbReference>
<proteinExistence type="predicted"/>
<evidence type="ECO:0000313" key="3">
    <source>
        <dbReference type="Proteomes" id="UP001293718"/>
    </source>
</evidence>